<proteinExistence type="predicted"/>
<name>A0A939TPA2_9MICO</name>
<keyword evidence="2" id="KW-0732">Signal</keyword>
<feature type="compositionally biased region" description="Acidic residues" evidence="1">
    <location>
        <begin position="167"/>
        <end position="176"/>
    </location>
</feature>
<dbReference type="Proteomes" id="UP000668403">
    <property type="component" value="Unassembled WGS sequence"/>
</dbReference>
<dbReference type="InterPro" id="IPR007410">
    <property type="entry name" value="LpqE-like"/>
</dbReference>
<accession>A0A939TPA2</accession>
<sequence length="200" mass="20953">MTASSRRRARGARFTSLLLAGSAVFALAGCATAADAEPTPAADAVTIEGAWVKTGDDGMTAAFGTLANESDADVTVVSVESDASPTLELHETLENEAGQSVMREVESGFTIPANGTLELSPAGNHIMLMELPEPVLAGDDVTFTLRFSDDSTLEFDALAKDYAGANEEYEPGEGDDMDHSDMGHDDMSHDDAAHDEHGDS</sequence>
<feature type="signal peptide" evidence="2">
    <location>
        <begin position="1"/>
        <end position="33"/>
    </location>
</feature>
<evidence type="ECO:0000313" key="3">
    <source>
        <dbReference type="EMBL" id="MBO2991064.1"/>
    </source>
</evidence>
<dbReference type="PANTHER" id="PTHR36302:SF1">
    <property type="entry name" value="COPPER CHAPERONE PCU(A)C"/>
    <property type="match status" value="1"/>
</dbReference>
<dbReference type="InterPro" id="IPR036182">
    <property type="entry name" value="PCuAC_sf"/>
</dbReference>
<dbReference type="InterPro" id="IPR058248">
    <property type="entry name" value="Lxx211020-like"/>
</dbReference>
<dbReference type="PROSITE" id="PS51257">
    <property type="entry name" value="PROKAR_LIPOPROTEIN"/>
    <property type="match status" value="1"/>
</dbReference>
<dbReference type="AlphaFoldDB" id="A0A939TPA2"/>
<organism evidence="3 4">
    <name type="scientific">Leucobacter tardus</name>
    <dbReference type="NCBI Taxonomy" id="501483"/>
    <lineage>
        <taxon>Bacteria</taxon>
        <taxon>Bacillati</taxon>
        <taxon>Actinomycetota</taxon>
        <taxon>Actinomycetes</taxon>
        <taxon>Micrococcales</taxon>
        <taxon>Microbacteriaceae</taxon>
        <taxon>Leucobacter</taxon>
    </lineage>
</organism>
<dbReference type="EMBL" id="JAGFBF010000006">
    <property type="protein sequence ID" value="MBO2991064.1"/>
    <property type="molecule type" value="Genomic_DNA"/>
</dbReference>
<dbReference type="PANTHER" id="PTHR36302">
    <property type="entry name" value="BLR7088 PROTEIN"/>
    <property type="match status" value="1"/>
</dbReference>
<protein>
    <submittedName>
        <fullName evidence="3">Copper chaperone PCu(A)C</fullName>
    </submittedName>
</protein>
<dbReference type="Gene3D" id="2.60.40.1890">
    <property type="entry name" value="PCu(A)C copper chaperone"/>
    <property type="match status" value="1"/>
</dbReference>
<feature type="region of interest" description="Disordered" evidence="1">
    <location>
        <begin position="163"/>
        <end position="200"/>
    </location>
</feature>
<reference evidence="3" key="1">
    <citation type="submission" date="2021-03" db="EMBL/GenBank/DDBJ databases">
        <title>Leucobacter chromiisoli sp. nov., isolated from chromium-containing soil of chemical plant.</title>
        <authorList>
            <person name="Xu Z."/>
        </authorList>
    </citation>
    <scope>NUCLEOTIDE SEQUENCE</scope>
    <source>
        <strain evidence="3">K 70/01</strain>
    </source>
</reference>
<evidence type="ECO:0000256" key="1">
    <source>
        <dbReference type="SAM" id="MobiDB-lite"/>
    </source>
</evidence>
<gene>
    <name evidence="3" type="ORF">J4H85_13775</name>
</gene>
<dbReference type="SUPFAM" id="SSF110087">
    <property type="entry name" value="DR1885-like metal-binding protein"/>
    <property type="match status" value="1"/>
</dbReference>
<feature type="chain" id="PRO_5039679101" evidence="2">
    <location>
        <begin position="34"/>
        <end position="200"/>
    </location>
</feature>
<feature type="compositionally biased region" description="Basic and acidic residues" evidence="1">
    <location>
        <begin position="177"/>
        <end position="200"/>
    </location>
</feature>
<keyword evidence="4" id="KW-1185">Reference proteome</keyword>
<evidence type="ECO:0000256" key="2">
    <source>
        <dbReference type="SAM" id="SignalP"/>
    </source>
</evidence>
<comment type="caution">
    <text evidence="3">The sequence shown here is derived from an EMBL/GenBank/DDBJ whole genome shotgun (WGS) entry which is preliminary data.</text>
</comment>
<evidence type="ECO:0000313" key="4">
    <source>
        <dbReference type="Proteomes" id="UP000668403"/>
    </source>
</evidence>
<dbReference type="Pfam" id="PF04314">
    <property type="entry name" value="PCuAC"/>
    <property type="match status" value="1"/>
</dbReference>